<organism evidence="1 10">
    <name type="scientific">Rotaria socialis</name>
    <dbReference type="NCBI Taxonomy" id="392032"/>
    <lineage>
        <taxon>Eukaryota</taxon>
        <taxon>Metazoa</taxon>
        <taxon>Spiralia</taxon>
        <taxon>Gnathifera</taxon>
        <taxon>Rotifera</taxon>
        <taxon>Eurotatoria</taxon>
        <taxon>Bdelloidea</taxon>
        <taxon>Philodinida</taxon>
        <taxon>Philodinidae</taxon>
        <taxon>Rotaria</taxon>
    </lineage>
</organism>
<dbReference type="EMBL" id="CAJOBR010003341">
    <property type="protein sequence ID" value="CAF4734445.1"/>
    <property type="molecule type" value="Genomic_DNA"/>
</dbReference>
<evidence type="ECO:0000313" key="3">
    <source>
        <dbReference type="EMBL" id="CAF3367813.1"/>
    </source>
</evidence>
<comment type="caution">
    <text evidence="1">The sequence shown here is derived from an EMBL/GenBank/DDBJ whole genome shotgun (WGS) entry which is preliminary data.</text>
</comment>
<evidence type="ECO:0000313" key="8">
    <source>
        <dbReference type="EMBL" id="CAF4564872.1"/>
    </source>
</evidence>
<evidence type="ECO:0000313" key="4">
    <source>
        <dbReference type="EMBL" id="CAF3532295.1"/>
    </source>
</evidence>
<dbReference type="Proteomes" id="UP000663873">
    <property type="component" value="Unassembled WGS sequence"/>
</dbReference>
<dbReference type="EMBL" id="CAJNYU010002306">
    <property type="protein sequence ID" value="CAF3532295.1"/>
    <property type="molecule type" value="Genomic_DNA"/>
</dbReference>
<dbReference type="Proteomes" id="UP000663838">
    <property type="component" value="Unassembled WGS sequence"/>
</dbReference>
<dbReference type="InterPro" id="IPR035969">
    <property type="entry name" value="Rab-GAP_TBC_sf"/>
</dbReference>
<dbReference type="OrthoDB" id="70142at2759"/>
<evidence type="ECO:0000313" key="9">
    <source>
        <dbReference type="EMBL" id="CAF4734445.1"/>
    </source>
</evidence>
<dbReference type="Proteomes" id="UP000663833">
    <property type="component" value="Unassembled WGS sequence"/>
</dbReference>
<dbReference type="AlphaFoldDB" id="A0A817P585"/>
<protein>
    <submittedName>
        <fullName evidence="1">Uncharacterized protein</fullName>
    </submittedName>
</protein>
<evidence type="ECO:0000313" key="10">
    <source>
        <dbReference type="Proteomes" id="UP000663825"/>
    </source>
</evidence>
<name>A0A817P585_9BILA</name>
<dbReference type="Proteomes" id="UP000663848">
    <property type="component" value="Unassembled WGS sequence"/>
</dbReference>
<proteinExistence type="predicted"/>
<dbReference type="Proteomes" id="UP000663869">
    <property type="component" value="Unassembled WGS sequence"/>
</dbReference>
<evidence type="ECO:0000313" key="2">
    <source>
        <dbReference type="EMBL" id="CAF3300683.1"/>
    </source>
</evidence>
<dbReference type="EMBL" id="CAJOBP010005196">
    <property type="protein sequence ID" value="CAF4462980.1"/>
    <property type="molecule type" value="Genomic_DNA"/>
</dbReference>
<evidence type="ECO:0000313" key="5">
    <source>
        <dbReference type="EMBL" id="CAF4356366.1"/>
    </source>
</evidence>
<dbReference type="EMBL" id="CAJNYD010001858">
    <property type="protein sequence ID" value="CAF3367813.1"/>
    <property type="molecule type" value="Genomic_DNA"/>
</dbReference>
<dbReference type="Proteomes" id="UP000663872">
    <property type="component" value="Unassembled WGS sequence"/>
</dbReference>
<evidence type="ECO:0000313" key="7">
    <source>
        <dbReference type="EMBL" id="CAF4483417.1"/>
    </source>
</evidence>
<dbReference type="SUPFAM" id="SSF47923">
    <property type="entry name" value="Ypt/Rab-GAP domain of gyp1p"/>
    <property type="match status" value="1"/>
</dbReference>
<evidence type="ECO:0000313" key="6">
    <source>
        <dbReference type="EMBL" id="CAF4462980.1"/>
    </source>
</evidence>
<sequence>MSDYTNIQKQEAKQEEENLKYLPFNIQWLDSSYQQTCLPDSPWQKILDDIEPSIADKVRQQFSNPERRQILIELLGKLFQWKLFRTEPDTPSIILPPTMPEEHRRKLENEAKSWLQIQTHKSALEIGAAVTEDEDINHLSNDMKNFLEYTYQIVRKSLERYLCQVQQKEQLKHEEQKSQEISKKKAQDQLTGGTKLRSILRDAKLNSKQLPIIDELQSTPYPLSSQYSDIVSSSVVAILKRDPRRIIFIREKLFGQQLPISLRQFIWTECLLRFEKKPFDYDLSFVELQTRREFAAGVTRGKTELKLINPSHSPVSNLIENAVIETYSKVHALHPYLEEHHLRFTIKILNVLYTYKKDYEPYFIYWLLPFQLSYRDEKNKDEEIYVIAMHLDLFVRHCFPKWGNVFTIASKIMTDLSTTDAEFYDHLKTISKIRTKVNPKDFVTEIISLESKQSGSATQYTKELMSDPVIFLRKWIGEMFFGILNTNSALYLWDQFFMIKWNTTYIEHATKAILYLLRDRFMYATDYDQLRKVFLDEPCLLHTADVQAAFVHLALKNADPKYIPAMNQRFYPSKPIIPRLDDNRQIPNKKKAYLETIGIKDISLALAIPANLAITGGTRPEFDIKSIIVEVQIYGAGEKIGDVSTGSLPVLRGKDSTINNWQRIIVDIPNDKLVLPIKETRPSHMPTRIQALVIVRQRVNIMSLVTIGHCRFPLYIPQKIGNLDTWDVTFGPVTRALHAGTPPVSIDMIPEVPKAFVSDKIGPGSSISLVVFDPKAEQHFSQVNRSAETPAKFFQ</sequence>
<dbReference type="EMBL" id="CAJNYT010000017">
    <property type="protein sequence ID" value="CAF3300683.1"/>
    <property type="molecule type" value="Genomic_DNA"/>
</dbReference>
<accession>A0A817P585</accession>
<reference evidence="1" key="1">
    <citation type="submission" date="2021-02" db="EMBL/GenBank/DDBJ databases">
        <authorList>
            <person name="Nowell W R."/>
        </authorList>
    </citation>
    <scope>NUCLEOTIDE SEQUENCE</scope>
</reference>
<gene>
    <name evidence="4" type="ORF">FME351_LOCUS18543</name>
    <name evidence="2" type="ORF">GRG538_LOCUS531</name>
    <name evidence="5" type="ORF">HFQ381_LOCUS17091</name>
    <name evidence="3" type="ORF">LUA448_LOCUS14552</name>
    <name evidence="9" type="ORF">QYT958_LOCUS19806</name>
    <name evidence="1" type="ORF">TIS948_LOCUS9249</name>
    <name evidence="8" type="ORF">TOA249_LOCUS8184</name>
    <name evidence="7" type="ORF">TSG867_LOCUS19715</name>
    <name evidence="6" type="ORF">UJA718_LOCUS23652</name>
</gene>
<dbReference type="Proteomes" id="UP000663862">
    <property type="component" value="Unassembled WGS sequence"/>
</dbReference>
<dbReference type="EMBL" id="CAJOBQ010001396">
    <property type="protein sequence ID" value="CAF4483417.1"/>
    <property type="molecule type" value="Genomic_DNA"/>
</dbReference>
<evidence type="ECO:0000313" key="11">
    <source>
        <dbReference type="Proteomes" id="UP000663873"/>
    </source>
</evidence>
<dbReference type="EMBL" id="CAJNXB010001195">
    <property type="protein sequence ID" value="CAF3142732.1"/>
    <property type="molecule type" value="Genomic_DNA"/>
</dbReference>
<dbReference type="EMBL" id="CAJOBO010001249">
    <property type="protein sequence ID" value="CAF4356366.1"/>
    <property type="molecule type" value="Genomic_DNA"/>
</dbReference>
<evidence type="ECO:0000313" key="1">
    <source>
        <dbReference type="EMBL" id="CAF3142732.1"/>
    </source>
</evidence>
<dbReference type="Proteomes" id="UP000663851">
    <property type="component" value="Unassembled WGS sequence"/>
</dbReference>
<keyword evidence="11" id="KW-1185">Reference proteome</keyword>
<dbReference type="EMBL" id="CAJOBS010000384">
    <property type="protein sequence ID" value="CAF4564872.1"/>
    <property type="molecule type" value="Genomic_DNA"/>
</dbReference>
<dbReference type="Proteomes" id="UP000663825">
    <property type="component" value="Unassembled WGS sequence"/>
</dbReference>